<dbReference type="SUPFAM" id="SSF53850">
    <property type="entry name" value="Periplasmic binding protein-like II"/>
    <property type="match status" value="1"/>
</dbReference>
<dbReference type="Pfam" id="PF00126">
    <property type="entry name" value="HTH_1"/>
    <property type="match status" value="1"/>
</dbReference>
<dbReference type="AlphaFoldDB" id="A0A2N3PUU4"/>
<dbReference type="GO" id="GO:0003700">
    <property type="term" value="F:DNA-binding transcription factor activity"/>
    <property type="evidence" value="ECO:0007669"/>
    <property type="project" value="InterPro"/>
</dbReference>
<dbReference type="GO" id="GO:0000976">
    <property type="term" value="F:transcription cis-regulatory region binding"/>
    <property type="evidence" value="ECO:0007669"/>
    <property type="project" value="TreeGrafter"/>
</dbReference>
<dbReference type="SUPFAM" id="SSF46785">
    <property type="entry name" value="Winged helix' DNA-binding domain"/>
    <property type="match status" value="1"/>
</dbReference>
<dbReference type="FunFam" id="1.10.10.10:FF:000001">
    <property type="entry name" value="LysR family transcriptional regulator"/>
    <property type="match status" value="1"/>
</dbReference>
<dbReference type="PANTHER" id="PTHR30126">
    <property type="entry name" value="HTH-TYPE TRANSCRIPTIONAL REGULATOR"/>
    <property type="match status" value="1"/>
</dbReference>
<keyword evidence="7" id="KW-1185">Reference proteome</keyword>
<dbReference type="PANTHER" id="PTHR30126:SF2">
    <property type="entry name" value="HTH-TYPE TRANSCRIPTIONAL REGULATOR YJIE"/>
    <property type="match status" value="1"/>
</dbReference>
<dbReference type="Proteomes" id="UP000233293">
    <property type="component" value="Unassembled WGS sequence"/>
</dbReference>
<dbReference type="Pfam" id="PF03466">
    <property type="entry name" value="LysR_substrate"/>
    <property type="match status" value="1"/>
</dbReference>
<proteinExistence type="inferred from homology"/>
<feature type="domain" description="HTH lysR-type" evidence="5">
    <location>
        <begin position="1"/>
        <end position="58"/>
    </location>
</feature>
<protein>
    <submittedName>
        <fullName evidence="6">LysR family transcriptional regulator</fullName>
    </submittedName>
</protein>
<accession>A0A2N3PUU4</accession>
<keyword evidence="3" id="KW-0238">DNA-binding</keyword>
<dbReference type="EMBL" id="PIUM01000013">
    <property type="protein sequence ID" value="PKU24171.1"/>
    <property type="molecule type" value="Genomic_DNA"/>
</dbReference>
<evidence type="ECO:0000313" key="7">
    <source>
        <dbReference type="Proteomes" id="UP000233293"/>
    </source>
</evidence>
<dbReference type="PROSITE" id="PS50931">
    <property type="entry name" value="HTH_LYSR"/>
    <property type="match status" value="1"/>
</dbReference>
<keyword evidence="4" id="KW-0804">Transcription</keyword>
<dbReference type="InterPro" id="IPR036388">
    <property type="entry name" value="WH-like_DNA-bd_sf"/>
</dbReference>
<comment type="caution">
    <text evidence="6">The sequence shown here is derived from an EMBL/GenBank/DDBJ whole genome shotgun (WGS) entry which is preliminary data.</text>
</comment>
<evidence type="ECO:0000313" key="6">
    <source>
        <dbReference type="EMBL" id="PKU24171.1"/>
    </source>
</evidence>
<evidence type="ECO:0000259" key="5">
    <source>
        <dbReference type="PROSITE" id="PS50931"/>
    </source>
</evidence>
<sequence>MELSWLEDFLALANCANFSRAAELRNMTQPALSRRIRALEDWVGAPLFDRTHQPVALTEAGRIFHPSADEALRRLFQSREECREVDGQAGATLRFAATHSLSLTFFPSWLRSLEDRGPFGAVRLISDSLQACEQVMLQGQAQFLLCHCHPAVPGRLGPDLFQSRLVGRDRLLPVSAPMNGTPRYALETAEGPIPCLAYNAESGLGRIVAAAPVVIRARSCLEPIFTSHLAAVLRALALEGRGVAWLPYSVIEQDLHRGVLVRAAGESWDIDLEIRLFRSLAKQSLAAEQFWMRLNEDREIK</sequence>
<dbReference type="PRINTS" id="PR00039">
    <property type="entry name" value="HTHLYSR"/>
</dbReference>
<dbReference type="Gene3D" id="1.10.10.10">
    <property type="entry name" value="Winged helix-like DNA-binding domain superfamily/Winged helix DNA-binding domain"/>
    <property type="match status" value="1"/>
</dbReference>
<dbReference type="OrthoDB" id="528082at2"/>
<dbReference type="InterPro" id="IPR000847">
    <property type="entry name" value="LysR_HTH_N"/>
</dbReference>
<dbReference type="Gene3D" id="3.40.190.10">
    <property type="entry name" value="Periplasmic binding protein-like II"/>
    <property type="match status" value="1"/>
</dbReference>
<reference evidence="7" key="1">
    <citation type="submission" date="2017-12" db="EMBL/GenBank/DDBJ databases">
        <title>Draft genome sequence of Telmatospirillum siberiense 26-4b1T, an acidotolerant peatland alphaproteobacterium potentially involved in sulfur cycling.</title>
        <authorList>
            <person name="Hausmann B."/>
            <person name="Pjevac P."/>
            <person name="Schreck K."/>
            <person name="Herbold C.W."/>
            <person name="Daims H."/>
            <person name="Wagner M."/>
            <person name="Pester M."/>
            <person name="Loy A."/>
        </authorList>
    </citation>
    <scope>NUCLEOTIDE SEQUENCE [LARGE SCALE GENOMIC DNA]</scope>
    <source>
        <strain evidence="7">26-4b1</strain>
    </source>
</reference>
<dbReference type="RefSeq" id="WP_101250966.1">
    <property type="nucleotide sequence ID" value="NZ_PIUM01000013.1"/>
</dbReference>
<evidence type="ECO:0000256" key="2">
    <source>
        <dbReference type="ARBA" id="ARBA00023015"/>
    </source>
</evidence>
<dbReference type="InterPro" id="IPR005119">
    <property type="entry name" value="LysR_subst-bd"/>
</dbReference>
<name>A0A2N3PUU4_9PROT</name>
<gene>
    <name evidence="6" type="ORF">CWS72_12610</name>
</gene>
<evidence type="ECO:0000256" key="4">
    <source>
        <dbReference type="ARBA" id="ARBA00023163"/>
    </source>
</evidence>
<keyword evidence="2" id="KW-0805">Transcription regulation</keyword>
<evidence type="ECO:0000256" key="3">
    <source>
        <dbReference type="ARBA" id="ARBA00023125"/>
    </source>
</evidence>
<evidence type="ECO:0000256" key="1">
    <source>
        <dbReference type="ARBA" id="ARBA00009437"/>
    </source>
</evidence>
<organism evidence="6 7">
    <name type="scientific">Telmatospirillum siberiense</name>
    <dbReference type="NCBI Taxonomy" id="382514"/>
    <lineage>
        <taxon>Bacteria</taxon>
        <taxon>Pseudomonadati</taxon>
        <taxon>Pseudomonadota</taxon>
        <taxon>Alphaproteobacteria</taxon>
        <taxon>Rhodospirillales</taxon>
        <taxon>Rhodospirillaceae</taxon>
        <taxon>Telmatospirillum</taxon>
    </lineage>
</organism>
<dbReference type="InterPro" id="IPR036390">
    <property type="entry name" value="WH_DNA-bd_sf"/>
</dbReference>
<comment type="similarity">
    <text evidence="1">Belongs to the LysR transcriptional regulatory family.</text>
</comment>